<proteinExistence type="predicted"/>
<evidence type="ECO:0000259" key="1">
    <source>
        <dbReference type="PROSITE" id="PS50010"/>
    </source>
</evidence>
<dbReference type="GeneID" id="63742437"/>
<evidence type="ECO:0000313" key="2">
    <source>
        <dbReference type="EMBL" id="KHN94142.1"/>
    </source>
</evidence>
<dbReference type="RefSeq" id="XP_040675208.1">
    <property type="nucleotide sequence ID" value="XM_040826780.1"/>
</dbReference>
<reference evidence="2 3" key="1">
    <citation type="journal article" date="2014" name="Proc. Natl. Acad. Sci. U.S.A.">
        <title>Trajectory and genomic determinants of fungal-pathogen speciation and host adaptation.</title>
        <authorList>
            <person name="Hu X."/>
            <person name="Xiao G."/>
            <person name="Zheng P."/>
            <person name="Shang Y."/>
            <person name="Su Y."/>
            <person name="Zhang X."/>
            <person name="Liu X."/>
            <person name="Zhan S."/>
            <person name="St Leger R.J."/>
            <person name="Wang C."/>
        </authorList>
    </citation>
    <scope>NUCLEOTIDE SEQUENCE [LARGE SCALE GENOMIC DNA]</scope>
    <source>
        <strain evidence="2 3">ARSEF 1941</strain>
    </source>
</reference>
<dbReference type="AlphaFoldDB" id="A0A0B2WKX8"/>
<dbReference type="InterPro" id="IPR035899">
    <property type="entry name" value="DBL_dom_sf"/>
</dbReference>
<dbReference type="HOGENOM" id="CLU_787731_0_0_1"/>
<accession>A0A0B2WKX8</accession>
<dbReference type="EMBL" id="AZHE01000040">
    <property type="protein sequence ID" value="KHN94142.1"/>
    <property type="molecule type" value="Genomic_DNA"/>
</dbReference>
<dbReference type="SUPFAM" id="SSF48065">
    <property type="entry name" value="DBL homology domain (DH-domain)"/>
    <property type="match status" value="1"/>
</dbReference>
<dbReference type="GO" id="GO:0005085">
    <property type="term" value="F:guanyl-nucleotide exchange factor activity"/>
    <property type="evidence" value="ECO:0007669"/>
    <property type="project" value="InterPro"/>
</dbReference>
<name>A0A0B2WKX8_METAS</name>
<comment type="caution">
    <text evidence="2">The sequence shown here is derived from an EMBL/GenBank/DDBJ whole genome shotgun (WGS) entry which is preliminary data.</text>
</comment>
<organism evidence="2 3">
    <name type="scientific">Metarhizium album (strain ARSEF 1941)</name>
    <dbReference type="NCBI Taxonomy" id="1081103"/>
    <lineage>
        <taxon>Eukaryota</taxon>
        <taxon>Fungi</taxon>
        <taxon>Dikarya</taxon>
        <taxon>Ascomycota</taxon>
        <taxon>Pezizomycotina</taxon>
        <taxon>Sordariomycetes</taxon>
        <taxon>Hypocreomycetidae</taxon>
        <taxon>Hypocreales</taxon>
        <taxon>Clavicipitaceae</taxon>
        <taxon>Metarhizium</taxon>
    </lineage>
</organism>
<evidence type="ECO:0000313" key="3">
    <source>
        <dbReference type="Proteomes" id="UP000030816"/>
    </source>
</evidence>
<gene>
    <name evidence="2" type="ORF">MAM_07982</name>
</gene>
<sequence>MAIAVSTFCTPRASVDDFGSTNSTSPIVGKNISSFKFPHFSTYAGQFYEGLSHRRRQIKSLLDADGTENNAQVWQEFSHWRIDQMPSAPTCRISDTPEFEPGKYVRPQSPFRKWVVSIQKRNKHSLPSRKLPNRGLPYWLWVTGEDCGTSPPYHSIRTKSSSGSSFNFVSAVRSASASLAGLSTVTRSGANTAFSRCASRVEHGAGAFTAEPRQSEEVSIERPIRLDADALDRAVKRRRILDELVHTEQDYITDIRLLLNLHEEFLDELQRAVSHSDFKEFCHPEGATGIASLQFHDRTQAFGCGGGANVHGGGSTMETSELCTEPQVIVEVSKIFERQVKSIAIHETSAVF</sequence>
<dbReference type="OrthoDB" id="8059989at2759"/>
<dbReference type="STRING" id="1081103.A0A0B2WKX8"/>
<keyword evidence="3" id="KW-1185">Reference proteome</keyword>
<feature type="domain" description="DH" evidence="1">
    <location>
        <begin position="236"/>
        <end position="271"/>
    </location>
</feature>
<dbReference type="InterPro" id="IPR000219">
    <property type="entry name" value="DH_dom"/>
</dbReference>
<protein>
    <submittedName>
        <fullName evidence="2">Dbl-domain containing protein</fullName>
    </submittedName>
</protein>
<dbReference type="Proteomes" id="UP000030816">
    <property type="component" value="Unassembled WGS sequence"/>
</dbReference>
<dbReference type="PROSITE" id="PS50010">
    <property type="entry name" value="DH_2"/>
    <property type="match status" value="1"/>
</dbReference>